<evidence type="ECO:0000313" key="3">
    <source>
        <dbReference type="Proteomes" id="UP001595824"/>
    </source>
</evidence>
<accession>A0ABV8TPN5</accession>
<feature type="signal peptide" evidence="1">
    <location>
        <begin position="1"/>
        <end position="27"/>
    </location>
</feature>
<name>A0ABV8TPN5_9ACTN</name>
<feature type="chain" id="PRO_5046673926" description="Secreted protein" evidence="1">
    <location>
        <begin position="28"/>
        <end position="171"/>
    </location>
</feature>
<keyword evidence="1" id="KW-0732">Signal</keyword>
<comment type="caution">
    <text evidence="2">The sequence shown here is derived from an EMBL/GenBank/DDBJ whole genome shotgun (WGS) entry which is preliminary data.</text>
</comment>
<reference evidence="3" key="1">
    <citation type="journal article" date="2019" name="Int. J. Syst. Evol. Microbiol.">
        <title>The Global Catalogue of Microorganisms (GCM) 10K type strain sequencing project: providing services to taxonomists for standard genome sequencing and annotation.</title>
        <authorList>
            <consortium name="The Broad Institute Genomics Platform"/>
            <consortium name="The Broad Institute Genome Sequencing Center for Infectious Disease"/>
            <person name="Wu L."/>
            <person name="Ma J."/>
        </authorList>
    </citation>
    <scope>NUCLEOTIDE SEQUENCE [LARGE SCALE GENOMIC DNA]</scope>
    <source>
        <strain evidence="3">PCU 347</strain>
    </source>
</reference>
<organism evidence="2 3">
    <name type="scientific">Streptomyces andamanensis</name>
    <dbReference type="NCBI Taxonomy" id="1565035"/>
    <lineage>
        <taxon>Bacteria</taxon>
        <taxon>Bacillati</taxon>
        <taxon>Actinomycetota</taxon>
        <taxon>Actinomycetes</taxon>
        <taxon>Kitasatosporales</taxon>
        <taxon>Streptomycetaceae</taxon>
        <taxon>Streptomyces</taxon>
    </lineage>
</organism>
<gene>
    <name evidence="2" type="ORF">ACFPC0_33125</name>
</gene>
<sequence>MRHLRKPIFAALLAALSVVGASTLAIADTVSRRSPGTEPRAVTAGSTPPSTIETFEHPGAGRIFQDKGIKLFKGDGRIVFADCDNSSQQIQVWSRENSDGKFCFRTTSTSGYLSPEVPEVYALQTEARALHVELSAEGKSQEVNLAKGEFKGVGEGVGSAPTVLLELRVTG</sequence>
<evidence type="ECO:0008006" key="4">
    <source>
        <dbReference type="Google" id="ProtNLM"/>
    </source>
</evidence>
<dbReference type="Proteomes" id="UP001595824">
    <property type="component" value="Unassembled WGS sequence"/>
</dbReference>
<evidence type="ECO:0000313" key="2">
    <source>
        <dbReference type="EMBL" id="MFC4332526.1"/>
    </source>
</evidence>
<keyword evidence="3" id="KW-1185">Reference proteome</keyword>
<dbReference type="EMBL" id="JBHSDP010000029">
    <property type="protein sequence ID" value="MFC4332526.1"/>
    <property type="molecule type" value="Genomic_DNA"/>
</dbReference>
<evidence type="ECO:0000256" key="1">
    <source>
        <dbReference type="SAM" id="SignalP"/>
    </source>
</evidence>
<proteinExistence type="predicted"/>
<protein>
    <recommendedName>
        <fullName evidence="4">Secreted protein</fullName>
    </recommendedName>
</protein>
<dbReference type="RefSeq" id="WP_381743989.1">
    <property type="nucleotide sequence ID" value="NZ_JBHSDP010000029.1"/>
</dbReference>